<comment type="caution">
    <text evidence="3">The sequence shown here is derived from an EMBL/GenBank/DDBJ whole genome shotgun (WGS) entry which is preliminary data.</text>
</comment>
<gene>
    <name evidence="3" type="ORF">B4U80_01301</name>
</gene>
<dbReference type="OrthoDB" id="10020110at2759"/>
<proteinExistence type="predicted"/>
<organism evidence="3 4">
    <name type="scientific">Leptotrombidium deliense</name>
    <dbReference type="NCBI Taxonomy" id="299467"/>
    <lineage>
        <taxon>Eukaryota</taxon>
        <taxon>Metazoa</taxon>
        <taxon>Ecdysozoa</taxon>
        <taxon>Arthropoda</taxon>
        <taxon>Chelicerata</taxon>
        <taxon>Arachnida</taxon>
        <taxon>Acari</taxon>
        <taxon>Acariformes</taxon>
        <taxon>Trombidiformes</taxon>
        <taxon>Prostigmata</taxon>
        <taxon>Anystina</taxon>
        <taxon>Parasitengona</taxon>
        <taxon>Trombiculoidea</taxon>
        <taxon>Trombiculidae</taxon>
        <taxon>Leptotrombidium</taxon>
    </lineage>
</organism>
<dbReference type="Pfam" id="PF10264">
    <property type="entry name" value="WHD_Storkhead"/>
    <property type="match status" value="1"/>
</dbReference>
<dbReference type="GO" id="GO:0005634">
    <property type="term" value="C:nucleus"/>
    <property type="evidence" value="ECO:0007669"/>
    <property type="project" value="TreeGrafter"/>
</dbReference>
<dbReference type="GO" id="GO:0005737">
    <property type="term" value="C:cytoplasm"/>
    <property type="evidence" value="ECO:0007669"/>
    <property type="project" value="TreeGrafter"/>
</dbReference>
<keyword evidence="4" id="KW-1185">Reference proteome</keyword>
<feature type="domain" description="Winged helix Storkhead-box1" evidence="2">
    <location>
        <begin position="165"/>
        <end position="215"/>
    </location>
</feature>
<dbReference type="InterPro" id="IPR019391">
    <property type="entry name" value="Storkhead-box_WHD"/>
</dbReference>
<reference evidence="3 4" key="1">
    <citation type="journal article" date="2018" name="Gigascience">
        <title>Genomes of trombidid mites reveal novel predicted allergens and laterally-transferred genes associated with secondary metabolism.</title>
        <authorList>
            <person name="Dong X."/>
            <person name="Chaisiri K."/>
            <person name="Xia D."/>
            <person name="Armstrong S.D."/>
            <person name="Fang Y."/>
            <person name="Donnelly M.J."/>
            <person name="Kadowaki T."/>
            <person name="McGarry J.W."/>
            <person name="Darby A.C."/>
            <person name="Makepeace B.L."/>
        </authorList>
    </citation>
    <scope>NUCLEOTIDE SEQUENCE [LARGE SCALE GENOMIC DNA]</scope>
    <source>
        <strain evidence="3">UoL-UT</strain>
    </source>
</reference>
<dbReference type="STRING" id="299467.A0A443SL54"/>
<dbReference type="GO" id="GO:0000977">
    <property type="term" value="F:RNA polymerase II transcription regulatory region sequence-specific DNA binding"/>
    <property type="evidence" value="ECO:0007669"/>
    <property type="project" value="TreeGrafter"/>
</dbReference>
<sequence length="648" mass="71172">MSPHSTFDCDHPNSITLIDNCLLLTLRKCELFPCQSLAKYANSYQWSSDVSELAFSPEPTLRSPPSPCFSYSASEGETLKSDSGQNGWSLFQNFVKENSNCFWNPSLIASVNSIEFRGFLLPCSLLLSGSRFDLEVIRSSWSRMTLKAPQGYAIESLGDIGSVEMTAVDQTHFTPLSEALCSSIHSLNIEGTAAFPHSIASNLRQKYPHLTPPSFESKRSEGIFGDTLSRKGETESKSTQTLEATKKVVAAKSETLKSNKSTKSIVHTNPYTYNTYVPCNCNAYTACVDRCAYESGRYLCITDLDPNCRHCLASLTNSNVCCNEFVISNGFVQEKQSKQQQQHHQHRPPQTGKAITSTPRSSCAVVDTIRPKTPLKLNNNKSVSNEKMKPIAMQTNAIHKENNSTSSEQIECHLTSIDNQTKKNSVNNVSTDSPVTYKKFADDRQSIENSAKKANTDCKLVSANGVNVKIEIGSKVTATSQASEPPLLSSRNVSNDAIISGSNLGQRLIANCVVDEQHLNVNPIQSSFRVLDGKQANVTSTTVTTTMTVPNVTISHSNQNYTIAKRATSKSDHILPLKYNEKSSKMMLDECTCKQKNLIVNALNAADLKKSDDDQISSISNIREKVAKAKAAFFNANNTHNSQQCTAT</sequence>
<dbReference type="PANTHER" id="PTHR22437:SF0">
    <property type="entry name" value="FI21431P1"/>
    <property type="match status" value="1"/>
</dbReference>
<feature type="region of interest" description="Disordered" evidence="1">
    <location>
        <begin position="334"/>
        <end position="362"/>
    </location>
</feature>
<dbReference type="VEuPathDB" id="VectorBase:LDEU003807"/>
<protein>
    <submittedName>
        <fullName evidence="3">Storkhead-box protein 1-like protein</fullName>
    </submittedName>
</protein>
<dbReference type="Proteomes" id="UP000288716">
    <property type="component" value="Unassembled WGS sequence"/>
</dbReference>
<dbReference type="InterPro" id="IPR040126">
    <property type="entry name" value="STOX1/2"/>
</dbReference>
<evidence type="ECO:0000259" key="2">
    <source>
        <dbReference type="Pfam" id="PF10264"/>
    </source>
</evidence>
<dbReference type="EMBL" id="NCKV01001496">
    <property type="protein sequence ID" value="RWS28232.1"/>
    <property type="molecule type" value="Genomic_DNA"/>
</dbReference>
<dbReference type="AlphaFoldDB" id="A0A443SL54"/>
<evidence type="ECO:0000313" key="4">
    <source>
        <dbReference type="Proteomes" id="UP000288716"/>
    </source>
</evidence>
<evidence type="ECO:0000313" key="3">
    <source>
        <dbReference type="EMBL" id="RWS28232.1"/>
    </source>
</evidence>
<accession>A0A443SL54</accession>
<evidence type="ECO:0000256" key="1">
    <source>
        <dbReference type="SAM" id="MobiDB-lite"/>
    </source>
</evidence>
<dbReference type="PANTHER" id="PTHR22437">
    <property type="entry name" value="WINGED HELIX DOMAIN-CONTAINING PROTEIN"/>
    <property type="match status" value="1"/>
</dbReference>
<name>A0A443SL54_9ACAR</name>
<dbReference type="GO" id="GO:0006357">
    <property type="term" value="P:regulation of transcription by RNA polymerase II"/>
    <property type="evidence" value="ECO:0007669"/>
    <property type="project" value="InterPro"/>
</dbReference>